<dbReference type="SUPFAM" id="SSF54427">
    <property type="entry name" value="NTF2-like"/>
    <property type="match status" value="1"/>
</dbReference>
<keyword evidence="2" id="KW-0413">Isomerase</keyword>
<accession>A0A1M5MXY6</accession>
<dbReference type="RefSeq" id="WP_072964272.1">
    <property type="nucleotide sequence ID" value="NZ_FQUT01000028.1"/>
</dbReference>
<evidence type="ECO:0000313" key="3">
    <source>
        <dbReference type="Proteomes" id="UP000184518"/>
    </source>
</evidence>
<sequence>MEGHNSAESPIYKLATTPEGIVDSLLDHFNSRDIEAMLGFYEDDAVIINTSGEPKRGKTEIARELQQSFGFGLPIKIVNRNIYSTDNLAALVLEWKIVGTGNNGEKVNITGTSSDYAKKGPDGYWRCWFGNPFGVQVRSLF</sequence>
<dbReference type="Proteomes" id="UP000184518">
    <property type="component" value="Unassembled WGS sequence"/>
</dbReference>
<dbReference type="STRING" id="1416778.SAMN05443633_1284"/>
<keyword evidence="3" id="KW-1185">Reference proteome</keyword>
<evidence type="ECO:0000259" key="1">
    <source>
        <dbReference type="Pfam" id="PF14534"/>
    </source>
</evidence>
<proteinExistence type="predicted"/>
<dbReference type="EMBL" id="FQUT01000028">
    <property type="protein sequence ID" value="SHG82168.1"/>
    <property type="molecule type" value="Genomic_DNA"/>
</dbReference>
<dbReference type="InterPro" id="IPR027843">
    <property type="entry name" value="DUF4440"/>
</dbReference>
<evidence type="ECO:0000313" key="2">
    <source>
        <dbReference type="EMBL" id="SHG82168.1"/>
    </source>
</evidence>
<gene>
    <name evidence="2" type="ORF">SAMN05443633_1284</name>
</gene>
<dbReference type="GO" id="GO:0016853">
    <property type="term" value="F:isomerase activity"/>
    <property type="evidence" value="ECO:0007669"/>
    <property type="project" value="UniProtKB-KW"/>
</dbReference>
<name>A0A1M5MXY6_9FLAO</name>
<protein>
    <submittedName>
        <fullName evidence="2">Ketosteroid isomerase homolog</fullName>
    </submittedName>
</protein>
<dbReference type="OrthoDB" id="674363at2"/>
<dbReference type="InterPro" id="IPR032710">
    <property type="entry name" value="NTF2-like_dom_sf"/>
</dbReference>
<dbReference type="AlphaFoldDB" id="A0A1M5MXY6"/>
<reference evidence="3" key="1">
    <citation type="submission" date="2016-11" db="EMBL/GenBank/DDBJ databases">
        <authorList>
            <person name="Varghese N."/>
            <person name="Submissions S."/>
        </authorList>
    </citation>
    <scope>NUCLEOTIDE SEQUENCE [LARGE SCALE GENOMIC DNA]</scope>
    <source>
        <strain evidence="3">DSM 27619</strain>
    </source>
</reference>
<feature type="domain" description="DUF4440" evidence="1">
    <location>
        <begin position="22"/>
        <end position="127"/>
    </location>
</feature>
<dbReference type="Gene3D" id="3.10.450.50">
    <property type="match status" value="1"/>
</dbReference>
<organism evidence="2 3">
    <name type="scientific">Chryseobacterium arachidis</name>
    <dbReference type="NCBI Taxonomy" id="1416778"/>
    <lineage>
        <taxon>Bacteria</taxon>
        <taxon>Pseudomonadati</taxon>
        <taxon>Bacteroidota</taxon>
        <taxon>Flavobacteriia</taxon>
        <taxon>Flavobacteriales</taxon>
        <taxon>Weeksellaceae</taxon>
        <taxon>Chryseobacterium group</taxon>
        <taxon>Chryseobacterium</taxon>
    </lineage>
</organism>
<dbReference type="Pfam" id="PF14534">
    <property type="entry name" value="DUF4440"/>
    <property type="match status" value="1"/>
</dbReference>